<evidence type="ECO:0000313" key="3">
    <source>
        <dbReference type="Proteomes" id="UP001519287"/>
    </source>
</evidence>
<dbReference type="Pfam" id="PF11181">
    <property type="entry name" value="YflT"/>
    <property type="match status" value="1"/>
</dbReference>
<name>A0ABS4INL8_9BACL</name>
<comment type="caution">
    <text evidence="2">The sequence shown here is derived from an EMBL/GenBank/DDBJ whole genome shotgun (WGS) entry which is preliminary data.</text>
</comment>
<dbReference type="InterPro" id="IPR025889">
    <property type="entry name" value="GSP17M-like_dom"/>
</dbReference>
<reference evidence="2 3" key="1">
    <citation type="submission" date="2021-03" db="EMBL/GenBank/DDBJ databases">
        <title>Genomic Encyclopedia of Type Strains, Phase IV (KMG-IV): sequencing the most valuable type-strain genomes for metagenomic binning, comparative biology and taxonomic classification.</title>
        <authorList>
            <person name="Goeker M."/>
        </authorList>
    </citation>
    <scope>NUCLEOTIDE SEQUENCE [LARGE SCALE GENOMIC DNA]</scope>
    <source>
        <strain evidence="2 3">DSM 26048</strain>
    </source>
</reference>
<proteinExistence type="predicted"/>
<evidence type="ECO:0000313" key="2">
    <source>
        <dbReference type="EMBL" id="MBP1989105.1"/>
    </source>
</evidence>
<sequence>MSEYTTVHTVNNILETRKKIEDLQREGYLKENIFVLTHDKERTEHIVDHTDGNQIGVADEGVLTAVANIFRSRGDELRAKMQAMGVSREYAEHLEGELDKGKIVILAWGGTTYEGDKYDQNITYYPPFNRTTIL</sequence>
<accession>A0ABS4INL8</accession>
<dbReference type="EMBL" id="JAGGLB010000002">
    <property type="protein sequence ID" value="MBP1989105.1"/>
    <property type="molecule type" value="Genomic_DNA"/>
</dbReference>
<organism evidence="2 3">
    <name type="scientific">Paenibacillus eucommiae</name>
    <dbReference type="NCBI Taxonomy" id="1355755"/>
    <lineage>
        <taxon>Bacteria</taxon>
        <taxon>Bacillati</taxon>
        <taxon>Bacillota</taxon>
        <taxon>Bacilli</taxon>
        <taxon>Bacillales</taxon>
        <taxon>Paenibacillaceae</taxon>
        <taxon>Paenibacillus</taxon>
    </lineage>
</organism>
<gene>
    <name evidence="2" type="ORF">J2Z66_000700</name>
</gene>
<keyword evidence="3" id="KW-1185">Reference proteome</keyword>
<feature type="domain" description="General stress protein 17M-like" evidence="1">
    <location>
        <begin position="6"/>
        <end position="101"/>
    </location>
</feature>
<evidence type="ECO:0000259" key="1">
    <source>
        <dbReference type="Pfam" id="PF11181"/>
    </source>
</evidence>
<protein>
    <recommendedName>
        <fullName evidence="1">General stress protein 17M-like domain-containing protein</fullName>
    </recommendedName>
</protein>
<dbReference type="RefSeq" id="WP_209969933.1">
    <property type="nucleotide sequence ID" value="NZ_JAGGLB010000002.1"/>
</dbReference>
<dbReference type="Proteomes" id="UP001519287">
    <property type="component" value="Unassembled WGS sequence"/>
</dbReference>